<reference evidence="2" key="1">
    <citation type="journal article" date="2011" name="PLoS Genet.">
        <title>Genomic analysis of the necrotrophic fungal pathogens Sclerotinia sclerotiorum and Botrytis cinerea.</title>
        <authorList>
            <person name="Amselem J."/>
            <person name="Cuomo C.A."/>
            <person name="van Kan J.A."/>
            <person name="Viaud M."/>
            <person name="Benito E.P."/>
            <person name="Couloux A."/>
            <person name="Coutinho P.M."/>
            <person name="de Vries R.P."/>
            <person name="Dyer P.S."/>
            <person name="Fillinger S."/>
            <person name="Fournier E."/>
            <person name="Gout L."/>
            <person name="Hahn M."/>
            <person name="Kohn L."/>
            <person name="Lapalu N."/>
            <person name="Plummer K.M."/>
            <person name="Pradier J.M."/>
            <person name="Quevillon E."/>
            <person name="Sharon A."/>
            <person name="Simon A."/>
            <person name="ten Have A."/>
            <person name="Tudzynski B."/>
            <person name="Tudzynski P."/>
            <person name="Wincker P."/>
            <person name="Andrew M."/>
            <person name="Anthouard V."/>
            <person name="Beever R.E."/>
            <person name="Beffa R."/>
            <person name="Benoit I."/>
            <person name="Bouzid O."/>
            <person name="Brault B."/>
            <person name="Chen Z."/>
            <person name="Choquer M."/>
            <person name="Collemare J."/>
            <person name="Cotton P."/>
            <person name="Danchin E.G."/>
            <person name="Da Silva C."/>
            <person name="Gautier A."/>
            <person name="Giraud C."/>
            <person name="Giraud T."/>
            <person name="Gonzalez C."/>
            <person name="Grossetete S."/>
            <person name="Guldener U."/>
            <person name="Henrissat B."/>
            <person name="Howlett B.J."/>
            <person name="Kodira C."/>
            <person name="Kretschmer M."/>
            <person name="Lappartient A."/>
            <person name="Leroch M."/>
            <person name="Levis C."/>
            <person name="Mauceli E."/>
            <person name="Neuveglise C."/>
            <person name="Oeser B."/>
            <person name="Pearson M."/>
            <person name="Poulain J."/>
            <person name="Poussereau N."/>
            <person name="Quesneville H."/>
            <person name="Rascle C."/>
            <person name="Schumacher J."/>
            <person name="Segurens B."/>
            <person name="Sexton A."/>
            <person name="Silva E."/>
            <person name="Sirven C."/>
            <person name="Soanes D.M."/>
            <person name="Talbot N.J."/>
            <person name="Templeton M."/>
            <person name="Yandava C."/>
            <person name="Yarden O."/>
            <person name="Zeng Q."/>
            <person name="Rollins J.A."/>
            <person name="Lebrun M.H."/>
            <person name="Dickman M."/>
        </authorList>
    </citation>
    <scope>NUCLEOTIDE SEQUENCE [LARGE SCALE GENOMIC DNA]</scope>
    <source>
        <strain evidence="2">T4</strain>
    </source>
</reference>
<organism evidence="1 2">
    <name type="scientific">Botryotinia fuckeliana (strain T4)</name>
    <name type="common">Noble rot fungus</name>
    <name type="synonym">Botrytis cinerea</name>
    <dbReference type="NCBI Taxonomy" id="999810"/>
    <lineage>
        <taxon>Eukaryota</taxon>
        <taxon>Fungi</taxon>
        <taxon>Dikarya</taxon>
        <taxon>Ascomycota</taxon>
        <taxon>Pezizomycotina</taxon>
        <taxon>Leotiomycetes</taxon>
        <taxon>Helotiales</taxon>
        <taxon>Sclerotiniaceae</taxon>
        <taxon>Botrytis</taxon>
    </lineage>
</organism>
<dbReference type="InParanoid" id="G2YFH6"/>
<name>G2YFH6_BOTF4</name>
<dbReference type="OrthoDB" id="10334248at2759"/>
<dbReference type="EMBL" id="FQ790326">
    <property type="protein sequence ID" value="CCD50524.1"/>
    <property type="molecule type" value="Genomic_DNA"/>
</dbReference>
<dbReference type="HOGENOM" id="CLU_2605761_0_0_1"/>
<accession>G2YFH6</accession>
<dbReference type="Proteomes" id="UP000008177">
    <property type="component" value="Unplaced contigs"/>
</dbReference>
<dbReference type="AlphaFoldDB" id="G2YFH6"/>
<evidence type="ECO:0000313" key="2">
    <source>
        <dbReference type="Proteomes" id="UP000008177"/>
    </source>
</evidence>
<evidence type="ECO:0000313" key="1">
    <source>
        <dbReference type="EMBL" id="CCD50524.1"/>
    </source>
</evidence>
<gene>
    <name evidence="1" type="ORF">BofuT4_uP089230.1</name>
</gene>
<sequence>MLHHKVGWVAVALAIYIDNSKSDSCGFTETPRREAFKHDITSLRHISQMRFTEYVTEFGQLQNIQGKIPRATASWGQDL</sequence>
<protein>
    <submittedName>
        <fullName evidence="1">Uncharacterized protein</fullName>
    </submittedName>
</protein>
<proteinExistence type="predicted"/>